<accession>A0AAX0LA08</accession>
<gene>
    <name evidence="1" type="ORF">BFG04_04550</name>
</gene>
<dbReference type="EMBL" id="MCRK01000036">
    <property type="protein sequence ID" value="OPA77370.1"/>
    <property type="molecule type" value="Genomic_DNA"/>
</dbReference>
<protein>
    <submittedName>
        <fullName evidence="1">Uncharacterized protein</fullName>
    </submittedName>
</protein>
<proteinExistence type="predicted"/>
<reference evidence="1 2" key="1">
    <citation type="submission" date="2016-08" db="EMBL/GenBank/DDBJ databases">
        <title>Campylobacter species from sea mammals.</title>
        <authorList>
            <person name="Gilbert M.J."/>
            <person name="Byrne B.A."/>
            <person name="Zomer A.L."/>
            <person name="Wagenaar J.A."/>
        </authorList>
    </citation>
    <scope>NUCLEOTIDE SEQUENCE [LARGE SCALE GENOMIC DNA]</scope>
    <source>
        <strain evidence="1 2">1105248</strain>
    </source>
</reference>
<evidence type="ECO:0000313" key="1">
    <source>
        <dbReference type="EMBL" id="OPA77370.1"/>
    </source>
</evidence>
<evidence type="ECO:0000313" key="2">
    <source>
        <dbReference type="Proteomes" id="UP000189728"/>
    </source>
</evidence>
<sequence>MSDEKIPIKDIKGLDFKCNACGLSLSYPLATQQTFINECPNCGIEWIPSQLNIESVRNLKNIFKILSNAQGANISLSFTKE</sequence>
<organism evidence="1 2">
    <name type="scientific">Campylobacter pinnipediorum subsp. pinnipediorum</name>
    <dbReference type="NCBI Taxonomy" id="1660067"/>
    <lineage>
        <taxon>Bacteria</taxon>
        <taxon>Pseudomonadati</taxon>
        <taxon>Campylobacterota</taxon>
        <taxon>Epsilonproteobacteria</taxon>
        <taxon>Campylobacterales</taxon>
        <taxon>Campylobacteraceae</taxon>
        <taxon>Campylobacter</taxon>
    </lineage>
</organism>
<comment type="caution">
    <text evidence="1">The sequence shown here is derived from an EMBL/GenBank/DDBJ whole genome shotgun (WGS) entry which is preliminary data.</text>
</comment>
<dbReference type="RefSeq" id="WP_069637523.1">
    <property type="nucleotide sequence ID" value="NZ_CP012546.1"/>
</dbReference>
<dbReference type="AlphaFoldDB" id="A0AAX0LA08"/>
<name>A0AAX0LA08_9BACT</name>
<dbReference type="Proteomes" id="UP000189728">
    <property type="component" value="Unassembled WGS sequence"/>
</dbReference>